<accession>A0A931E830</accession>
<dbReference type="InterPro" id="IPR013425">
    <property type="entry name" value="Autotrns_rpt"/>
</dbReference>
<proteinExistence type="predicted"/>
<name>A0A931E830_9BACT</name>
<feature type="signal peptide" evidence="2">
    <location>
        <begin position="1"/>
        <end position="25"/>
    </location>
</feature>
<dbReference type="Gene3D" id="2.60.40.10">
    <property type="entry name" value="Immunoglobulins"/>
    <property type="match status" value="1"/>
</dbReference>
<sequence>MTFKYTLRATLFAVLLTIANTTLFAQVSGYAFTQSTSTYAPITGTNLGTGGWDDNNYLNIPLGFTFNFNGINYTTCNVQSNGYVMLGGTVPVSTGGNPTQYVPVSATTTYEGAIAAFGFDLYSSATNTRISYTTSGTAPNRIFIVQWNNARRFNYTGDVLNFQVRLYETSNVAEVRYGTCTATSATNEDVQVGLRGATNADFNNRSTTTNWAATTAGAANNATCRTRNTLMPASGLTFTWTPPPPVTINTTGMHPAASNLTQNTTDNLIGAYQVVTGSTALTPSAFRFNTAGTYTAATDITNFKLYQNTTNSLSGATLVATLAAPATGGLLNFNTGFSALAANSTAYFLVATDVPLSAQAGKTVSLTSTALTNFQFTGAVLRTGDNSPALVTNTHTIIGAQAAIAAVHPAAGTINQNSNVNPIAAYQVTASNGDVTPTAFTFTTAGTYANAADVSGYSLYQNSTNSLTGATLIGNIAGGTRPQTLTFNTGFSSITDGTTTYFILTADVPLTGTNGNTVNIAATNLNNFSFTTAGGAGVGKTGTNPVPAGNTQTIVGPVVTINAAHPAAGTVLQNTANNMLASYQVTVANADVNPTSFTFTTAGTYIPTTDITTFRLYMNNANNFASPTLIGVATASGNPQTLTFNTGFFTLAAGSTTYFIITADIALTSINGDNVNIAANSLANFSFTSVPGGTVAVTGATNPVAAGNTKTIYGPSVAITASQPPAANISLGSINNIIASYQLDVINAVSVTPTSATFTTAGSYVAGDLVNFKLYQNTAVTLTGATLVGTATAPASGGTITFNSGFLSIPSAGTSYLIITTDVGTGASALTHQVRLTSTSLSNLGFTGFGGGGVQKTGTNPATQGNLFTIIDPQVAITTVHPVAGSILTGSQNNLIASLRLAAANAPILPTGVTFTTAGTFQGSNDISIFNLYQNTGNSLTGATLVGTVTISGTSSANTLTYSGGFTPIAAGTNNFLLLVADVAGTATAGRTVNITTTPRANFSFSSTGPVTVSGADPLGAPAAPGQTIVAKLDVYWSSTTSPASWNGTLVNWGQNTGGGPTTPAYQNSVWINSGYGQFEGTAGQVNVTALVNARRLISTVNNYRIDASSSLNGITLTSPAEVTVNTGTSYLGGTTNTNPLIYGNNGLTKLGNGELQLGAPFGTGFGGNIFGNAGELTIGRKTGATSQPTNFLQNNPIEIDNSIFTIAASSGGAGSLRQMPSFTASGASTISLYQTPSFSWMNVIPSTNSASAVAGTYVPLSVSGQLTVNRGTSTSVTGLLGANALSQNMIAFGSATLTGNTTFVGYSTGNWATSNGDMININLGGYGHYFTGVSVATGTINDNGYSMTILGGGNTNYDGAALCLNASGSTMTGNWILGDAAGTNAGWLVTNTSTCLTRGSVTVNNFSKLCLQLTSNSNVNITYSPSVINLYGLGPANQAFPAALDLFNFSGSAGITTLPSDIVLTPVYNSKLASIGSQVGTTNTTTSFILSGRLSGTGGLEKTGPGIIVLNTQNISGNYNTYQDTTRVRNGTLTVNAGSNLGTGPLHMYQLDGRNTTVNLLNTAQTVAALSTTWTNNSGQSQVVNLSGTVLTVNQNVNTIFGNGTGTSTGYIAGTGSLVKTGTGTLTLTGPCTYTGYTQVKNGTLQLNKTGGNTLPVTADVHIIGGKLKVSTSQELDNLVLSTGTLEVDNGVVLTISGTFTMVPTSASINLIGTGRIVYTSTGTLNYGGNVQQVTSAKELPATGAPRNIVFNNYSAQGVQLSANVSLAGTASVGGWLDYNSRTVGGTGTFVLNGLNSKTPKGTTTAGSNYLTNLVFTGSLEIGMQVSGAGIPANSYIIFIDPLVPNSVTINNNATASAGNITFDMSMRGGLMVNLAGGIDAHVVVSGARTYNSGANYIFKTPNTGVQIYPAFPTVGTLNYSPAYDVSIQAGLLNRVVMGNAHDLEVAHDLNLASGIFVTNNNLITWSNSGGVLATPEATYTANATNYTNSFIATCDLAGVPLNVAGATSAFSGAKGFRIKNIANTDTYFPVGASYLTAGTAITTPSPNRMMINNQSGTPHDYTVVVNYGDIGYTYGGAGSWRVNRIWYVKSSGATGKATMRLFFTKRNWINWGAGENEVEAGFVYAKPALVQKDYSVGNGNFLNLSDLADITDFTGNANNTEIYGQYTIGISNSLTNGVEQFNRFSVVNPDAIILPVTVINLKASQAGDKIRVDWTALNETGVDHYEIEKSVNAATFTTIGSVKAYNNNNPRNDYSFDDMNPVSGKNYYRIKTFDKDGRTATTIIVVVSVDNGKVSVSVTPNPVKNKTMVVTLNNLPAGRYEAVMYSTNGEKVYQRVIEHIGGSVSQTLNLPATLSSGAYVLRVLNHAAGYTTKIFVE</sequence>
<dbReference type="EMBL" id="JADWYR010000001">
    <property type="protein sequence ID" value="MBG9376879.1"/>
    <property type="molecule type" value="Genomic_DNA"/>
</dbReference>
<keyword evidence="1 2" id="KW-0732">Signal</keyword>
<gene>
    <name evidence="3" type="ORF">I5907_11570</name>
</gene>
<evidence type="ECO:0000313" key="4">
    <source>
        <dbReference type="Proteomes" id="UP000628448"/>
    </source>
</evidence>
<organism evidence="3 4">
    <name type="scientific">Panacibacter microcysteis</name>
    <dbReference type="NCBI Taxonomy" id="2793269"/>
    <lineage>
        <taxon>Bacteria</taxon>
        <taxon>Pseudomonadati</taxon>
        <taxon>Bacteroidota</taxon>
        <taxon>Chitinophagia</taxon>
        <taxon>Chitinophagales</taxon>
        <taxon>Chitinophagaceae</taxon>
        <taxon>Panacibacter</taxon>
    </lineage>
</organism>
<dbReference type="Proteomes" id="UP000628448">
    <property type="component" value="Unassembled WGS sequence"/>
</dbReference>
<dbReference type="NCBIfam" id="TIGR02601">
    <property type="entry name" value="autotrns_rpt"/>
    <property type="match status" value="1"/>
</dbReference>
<dbReference type="InterPro" id="IPR011050">
    <property type="entry name" value="Pectin_lyase_fold/virulence"/>
</dbReference>
<comment type="caution">
    <text evidence="3">The sequence shown here is derived from an EMBL/GenBank/DDBJ whole genome shotgun (WGS) entry which is preliminary data.</text>
</comment>
<dbReference type="SUPFAM" id="SSF51126">
    <property type="entry name" value="Pectin lyase-like"/>
    <property type="match status" value="1"/>
</dbReference>
<feature type="chain" id="PRO_5037004523" evidence="2">
    <location>
        <begin position="26"/>
        <end position="2379"/>
    </location>
</feature>
<evidence type="ECO:0000256" key="2">
    <source>
        <dbReference type="SAM" id="SignalP"/>
    </source>
</evidence>
<evidence type="ECO:0000313" key="3">
    <source>
        <dbReference type="EMBL" id="MBG9376879.1"/>
    </source>
</evidence>
<reference evidence="3" key="1">
    <citation type="submission" date="2020-11" db="EMBL/GenBank/DDBJ databases">
        <title>Bacterial whole genome sequence for Panacibacter sp. DH6.</title>
        <authorList>
            <person name="Le V."/>
            <person name="Ko S."/>
            <person name="Ahn C.-Y."/>
            <person name="Oh H.-M."/>
        </authorList>
    </citation>
    <scope>NUCLEOTIDE SEQUENCE</scope>
    <source>
        <strain evidence="3">DH6</strain>
    </source>
</reference>
<keyword evidence="4" id="KW-1185">Reference proteome</keyword>
<evidence type="ECO:0000256" key="1">
    <source>
        <dbReference type="ARBA" id="ARBA00022729"/>
    </source>
</evidence>
<dbReference type="RefSeq" id="WP_196990870.1">
    <property type="nucleotide sequence ID" value="NZ_JADWYR010000001.1"/>
</dbReference>
<dbReference type="InterPro" id="IPR013783">
    <property type="entry name" value="Ig-like_fold"/>
</dbReference>
<protein>
    <submittedName>
        <fullName evidence="3">Autotransporter-associated beta strand repeat-containing protein</fullName>
    </submittedName>
</protein>
<dbReference type="Pfam" id="PF12951">
    <property type="entry name" value="PATR"/>
    <property type="match status" value="2"/>
</dbReference>